<feature type="transmembrane region" description="Helical" evidence="6">
    <location>
        <begin position="285"/>
        <end position="306"/>
    </location>
</feature>
<feature type="transmembrane region" description="Helical" evidence="6">
    <location>
        <begin position="382"/>
        <end position="406"/>
    </location>
</feature>
<keyword evidence="5 6" id="KW-0472">Membrane</keyword>
<dbReference type="RefSeq" id="WP_066528496.1">
    <property type="nucleotide sequence ID" value="NZ_JBHSFZ010000006.1"/>
</dbReference>
<feature type="transmembrane region" description="Helical" evidence="6">
    <location>
        <begin position="246"/>
        <end position="265"/>
    </location>
</feature>
<feature type="transmembrane region" description="Helical" evidence="6">
    <location>
        <begin position="93"/>
        <end position="113"/>
    </location>
</feature>
<sequence length="451" mass="48790">MTAQSAARDIPAIDSQAGPHLGSAWWMVAVLFGLYVLSWVDRLIVSMLVTPIKAHLLLSDVQISMITSTSFAIFYAIFGLPLGWAADRFSRRWIIFGGVVVWGIATTACGFAESYEALLIGRIFVGIGEAALLPAAYSLIADAFPSRLLTRATSTFQTAGKVGSATAFALGGVAIAFATANSGIHIPFHGPAQPWQLVMMMVGVPGILLALLLFTFPDPGRRRTPGTTTEQQKGEIRAFVSQNWKLLGLMLIGTSCLAMCGYSMTNWVPAYIERHFGWKPVQYGFALSLMNIVSAVSLVVNGWIVDKLFARGMKDAHLRFYGWLILGFLPVVAYMFFATNPYVFLACYCVAQFITVPFMVYVSSVMGLIAPATIRSRMLASFLFVFTILGQGAGPAIVAALTEYVFHDEGALGQSLAIVVTVSSILALISFRAALRYLAPAIASRKDLSCL</sequence>
<dbReference type="InterPro" id="IPR011701">
    <property type="entry name" value="MFS"/>
</dbReference>
<feature type="transmembrane region" description="Helical" evidence="6">
    <location>
        <begin position="412"/>
        <end position="435"/>
    </location>
</feature>
<gene>
    <name evidence="8" type="ORF">ACFO3E_04890</name>
</gene>
<evidence type="ECO:0000259" key="7">
    <source>
        <dbReference type="PROSITE" id="PS50850"/>
    </source>
</evidence>
<comment type="caution">
    <text evidence="8">The sequence shown here is derived from an EMBL/GenBank/DDBJ whole genome shotgun (WGS) entry which is preliminary data.</text>
</comment>
<feature type="transmembrane region" description="Helical" evidence="6">
    <location>
        <begin position="24"/>
        <end position="45"/>
    </location>
</feature>
<dbReference type="Gene3D" id="1.20.1250.20">
    <property type="entry name" value="MFS general substrate transporter like domains"/>
    <property type="match status" value="2"/>
</dbReference>
<feature type="transmembrane region" description="Helical" evidence="6">
    <location>
        <begin position="343"/>
        <end position="370"/>
    </location>
</feature>
<feature type="transmembrane region" description="Helical" evidence="6">
    <location>
        <begin position="162"/>
        <end position="184"/>
    </location>
</feature>
<feature type="transmembrane region" description="Helical" evidence="6">
    <location>
        <begin position="196"/>
        <end position="216"/>
    </location>
</feature>
<evidence type="ECO:0000313" key="8">
    <source>
        <dbReference type="EMBL" id="MFC4593526.1"/>
    </source>
</evidence>
<reference evidence="9" key="1">
    <citation type="journal article" date="2019" name="Int. J. Syst. Evol. Microbiol.">
        <title>The Global Catalogue of Microorganisms (GCM) 10K type strain sequencing project: providing services to taxonomists for standard genome sequencing and annotation.</title>
        <authorList>
            <consortium name="The Broad Institute Genomics Platform"/>
            <consortium name="The Broad Institute Genome Sequencing Center for Infectious Disease"/>
            <person name="Wu L."/>
            <person name="Ma J."/>
        </authorList>
    </citation>
    <scope>NUCLEOTIDE SEQUENCE [LARGE SCALE GENOMIC DNA]</scope>
    <source>
        <strain evidence="9">NBRC 103632</strain>
    </source>
</reference>
<comment type="subcellular location">
    <subcellularLocation>
        <location evidence="1">Membrane</location>
        <topology evidence="1">Multi-pass membrane protein</topology>
    </subcellularLocation>
</comment>
<proteinExistence type="predicted"/>
<keyword evidence="3 6" id="KW-0812">Transmembrane</keyword>
<keyword evidence="2" id="KW-0813">Transport</keyword>
<protein>
    <submittedName>
        <fullName evidence="8">MFS transporter</fullName>
    </submittedName>
</protein>
<feature type="transmembrane region" description="Helical" evidence="6">
    <location>
        <begin position="65"/>
        <end position="86"/>
    </location>
</feature>
<dbReference type="InterPro" id="IPR036259">
    <property type="entry name" value="MFS_trans_sf"/>
</dbReference>
<evidence type="ECO:0000256" key="2">
    <source>
        <dbReference type="ARBA" id="ARBA00022448"/>
    </source>
</evidence>
<dbReference type="PROSITE" id="PS50850">
    <property type="entry name" value="MFS"/>
    <property type="match status" value="1"/>
</dbReference>
<dbReference type="Proteomes" id="UP001595957">
    <property type="component" value="Unassembled WGS sequence"/>
</dbReference>
<dbReference type="PANTHER" id="PTHR23505">
    <property type="entry name" value="SPINSTER"/>
    <property type="match status" value="1"/>
</dbReference>
<accession>A0ABV9EVD2</accession>
<organism evidence="8 9">
    <name type="scientific">Sphingobium tyrosinilyticum</name>
    <dbReference type="NCBI Taxonomy" id="2715436"/>
    <lineage>
        <taxon>Bacteria</taxon>
        <taxon>Pseudomonadati</taxon>
        <taxon>Pseudomonadota</taxon>
        <taxon>Alphaproteobacteria</taxon>
        <taxon>Sphingomonadales</taxon>
        <taxon>Sphingomonadaceae</taxon>
        <taxon>Sphingobium</taxon>
    </lineage>
</organism>
<evidence type="ECO:0000256" key="5">
    <source>
        <dbReference type="ARBA" id="ARBA00023136"/>
    </source>
</evidence>
<evidence type="ECO:0000256" key="4">
    <source>
        <dbReference type="ARBA" id="ARBA00022989"/>
    </source>
</evidence>
<evidence type="ECO:0000313" key="9">
    <source>
        <dbReference type="Proteomes" id="UP001595957"/>
    </source>
</evidence>
<dbReference type="SUPFAM" id="SSF103473">
    <property type="entry name" value="MFS general substrate transporter"/>
    <property type="match status" value="1"/>
</dbReference>
<feature type="transmembrane region" description="Helical" evidence="6">
    <location>
        <begin position="119"/>
        <end position="141"/>
    </location>
</feature>
<evidence type="ECO:0000256" key="6">
    <source>
        <dbReference type="SAM" id="Phobius"/>
    </source>
</evidence>
<keyword evidence="4 6" id="KW-1133">Transmembrane helix</keyword>
<dbReference type="InterPro" id="IPR020846">
    <property type="entry name" value="MFS_dom"/>
</dbReference>
<feature type="transmembrane region" description="Helical" evidence="6">
    <location>
        <begin position="318"/>
        <end position="337"/>
    </location>
</feature>
<evidence type="ECO:0000256" key="3">
    <source>
        <dbReference type="ARBA" id="ARBA00022692"/>
    </source>
</evidence>
<keyword evidence="9" id="KW-1185">Reference proteome</keyword>
<dbReference type="PANTHER" id="PTHR23505:SF79">
    <property type="entry name" value="PROTEIN SPINSTER"/>
    <property type="match status" value="1"/>
</dbReference>
<dbReference type="InterPro" id="IPR044770">
    <property type="entry name" value="MFS_spinster-like"/>
</dbReference>
<name>A0ABV9EVD2_9SPHN</name>
<evidence type="ECO:0000256" key="1">
    <source>
        <dbReference type="ARBA" id="ARBA00004141"/>
    </source>
</evidence>
<dbReference type="EMBL" id="JBHSFZ010000006">
    <property type="protein sequence ID" value="MFC4593526.1"/>
    <property type="molecule type" value="Genomic_DNA"/>
</dbReference>
<dbReference type="Pfam" id="PF07690">
    <property type="entry name" value="MFS_1"/>
    <property type="match status" value="1"/>
</dbReference>
<feature type="domain" description="Major facilitator superfamily (MFS) profile" evidence="7">
    <location>
        <begin position="27"/>
        <end position="442"/>
    </location>
</feature>